<accession>A0A1Z3N4S2</accession>
<evidence type="ECO:0000256" key="4">
    <source>
        <dbReference type="ARBA" id="ARBA00023002"/>
    </source>
</evidence>
<dbReference type="PROSITE" id="PS51410">
    <property type="entry name" value="BH4_AAA_HYDROXYL_2"/>
    <property type="match status" value="1"/>
</dbReference>
<evidence type="ECO:0000256" key="1">
    <source>
        <dbReference type="ARBA" id="ARBA00001954"/>
    </source>
</evidence>
<feature type="binding site" evidence="7">
    <location>
        <position position="123"/>
    </location>
    <ligand>
        <name>Fe cation</name>
        <dbReference type="ChEBI" id="CHEBI:24875"/>
    </ligand>
</feature>
<evidence type="ECO:0000256" key="2">
    <source>
        <dbReference type="ARBA" id="ARBA00009712"/>
    </source>
</evidence>
<evidence type="ECO:0000313" key="10">
    <source>
        <dbReference type="Proteomes" id="UP000197003"/>
    </source>
</evidence>
<keyword evidence="6 9" id="KW-0503">Monooxygenase</keyword>
<dbReference type="PANTHER" id="PTHR11473">
    <property type="entry name" value="AROMATIC AMINO ACID HYDROXYLASE"/>
    <property type="match status" value="1"/>
</dbReference>
<evidence type="ECO:0000256" key="3">
    <source>
        <dbReference type="ARBA" id="ARBA00022723"/>
    </source>
</evidence>
<dbReference type="GO" id="GO:0016714">
    <property type="term" value="F:oxidoreductase activity, acting on paired donors, with incorporation or reduction of molecular oxygen, reduced pteridine as one donor, and incorporation of one atom of oxygen"/>
    <property type="evidence" value="ECO:0007669"/>
    <property type="project" value="InterPro"/>
</dbReference>
<comment type="similarity">
    <text evidence="2">Belongs to the biopterin-dependent aromatic amino acid hydroxylase family.</text>
</comment>
<gene>
    <name evidence="9" type="ORF">B9G79_01815</name>
</gene>
<dbReference type="CDD" id="cd00361">
    <property type="entry name" value="arom_aa_hydroxylase"/>
    <property type="match status" value="1"/>
</dbReference>
<dbReference type="Gene3D" id="1.10.800.10">
    <property type="entry name" value="Aromatic amino acid hydroxylase"/>
    <property type="match status" value="1"/>
</dbReference>
<keyword evidence="4" id="KW-0560">Oxidoreductase</keyword>
<reference evidence="9 10" key="1">
    <citation type="submission" date="2017-04" db="EMBL/GenBank/DDBJ databases">
        <title>Whole genome sequence of Bdellovibrio bacteriovorus strain SSB218315.</title>
        <authorList>
            <person name="Oyedara O."/>
            <person name="Rodriguez-Perez M.A."/>
        </authorList>
    </citation>
    <scope>NUCLEOTIDE SEQUENCE [LARGE SCALE GENOMIC DNA]</scope>
    <source>
        <strain evidence="9 10">SSB218315</strain>
    </source>
</reference>
<dbReference type="OrthoDB" id="5287525at2"/>
<sequence length="580" mass="64487">METDFLPPHLRKYVVEQHYEKYTPVDQAVWRYVLRQLKAFLSKHAHECYVEGLKKTGIDIERIPRIEDVSKKIQEFGWRALPVSGFIPPAAFMELQSLGVLPIASDMRTLDHLLYTPAPDIVHEAAGHAPILIHPEFSDYLRQYAQVAKKAIISKEDLDLYEAIRDLSDIKENPASTPEQVKAAEEHLDKVGKSISHISEASELSRMNWWTAEYGLIGELDNPKIFGAGLLSSVGESKWCLSQKVKKIPLTVDCIKTSYDITEPQPQLFVAKDFKTLVRVLDEMANQMAFRIGGLKGLNKAIEAQSVNTAELNSGLQISGQIVEAITDSNGALAYLRLQGPSQLSYQDHELPGHDQKYHAHGFGTPVGFLKAYPNQCPSTFTASQWAELNVVAGKETRLEFVSGVVVTGKVQSVLQKDGKTLVLALTDAKAEFNGRVLFAPEWGTFDMAVGSTVPSVFGGPADREAYGETTDFVAKRVPAPKYSNEELQRQSLYGQVRKIREDKFQGPALTDALEKVLTIHKTLMPTDWLLLMESLELVLSRHPESKLKKQIEDDLATLSKKDEKTHGLISDGLVLAGAL</sequence>
<dbReference type="NCBIfam" id="NF010657">
    <property type="entry name" value="PRK14056.1"/>
    <property type="match status" value="1"/>
</dbReference>
<feature type="binding site" evidence="7">
    <location>
        <position position="128"/>
    </location>
    <ligand>
        <name>Fe cation</name>
        <dbReference type="ChEBI" id="CHEBI:24875"/>
    </ligand>
</feature>
<dbReference type="Proteomes" id="UP000197003">
    <property type="component" value="Chromosome"/>
</dbReference>
<keyword evidence="5 7" id="KW-0408">Iron</keyword>
<dbReference type="InterPro" id="IPR019774">
    <property type="entry name" value="Aromatic-AA_hydroxylase_C"/>
</dbReference>
<dbReference type="PANTHER" id="PTHR11473:SF24">
    <property type="entry name" value="PHENYLALANINE-4-HYDROXYLASE"/>
    <property type="match status" value="1"/>
</dbReference>
<name>A0A1Z3N4S2_BDEBC</name>
<dbReference type="InterPro" id="IPR036329">
    <property type="entry name" value="Aro-AA_hydroxylase_C_sf"/>
</dbReference>
<protein>
    <submittedName>
        <fullName evidence="9">Phenylalanine 4-monooxygenase</fullName>
    </submittedName>
</protein>
<dbReference type="EMBL" id="CP020946">
    <property type="protein sequence ID" value="ASD62387.1"/>
    <property type="molecule type" value="Genomic_DNA"/>
</dbReference>
<evidence type="ECO:0000256" key="7">
    <source>
        <dbReference type="PIRSR" id="PIRSR601273-2"/>
    </source>
</evidence>
<proteinExistence type="inferred from homology"/>
<dbReference type="SUPFAM" id="SSF56534">
    <property type="entry name" value="Aromatic aminoacid monoxygenases, catalytic and oligomerization domains"/>
    <property type="match status" value="1"/>
</dbReference>
<dbReference type="InterPro" id="IPR036951">
    <property type="entry name" value="ArAA_hydroxylase_sf"/>
</dbReference>
<feature type="binding site" evidence="7">
    <location>
        <position position="213"/>
    </location>
    <ligand>
        <name>Fe cation</name>
        <dbReference type="ChEBI" id="CHEBI:24875"/>
    </ligand>
</feature>
<dbReference type="Pfam" id="PF00351">
    <property type="entry name" value="Biopterin_H"/>
    <property type="match status" value="2"/>
</dbReference>
<dbReference type="GO" id="GO:0009072">
    <property type="term" value="P:aromatic amino acid metabolic process"/>
    <property type="evidence" value="ECO:0007669"/>
    <property type="project" value="InterPro"/>
</dbReference>
<organism evidence="9 10">
    <name type="scientific">Bdellovibrio bacteriovorus</name>
    <dbReference type="NCBI Taxonomy" id="959"/>
    <lineage>
        <taxon>Bacteria</taxon>
        <taxon>Pseudomonadati</taxon>
        <taxon>Bdellovibrionota</taxon>
        <taxon>Bdellovibrionia</taxon>
        <taxon>Bdellovibrionales</taxon>
        <taxon>Pseudobdellovibrionaceae</taxon>
        <taxon>Bdellovibrio</taxon>
    </lineage>
</organism>
<comment type="cofactor">
    <cofactor evidence="1 7">
        <name>Fe(2+)</name>
        <dbReference type="ChEBI" id="CHEBI:29033"/>
    </cofactor>
</comment>
<evidence type="ECO:0000313" key="9">
    <source>
        <dbReference type="EMBL" id="ASD62387.1"/>
    </source>
</evidence>
<dbReference type="InterPro" id="IPR001273">
    <property type="entry name" value="ArAA_hydroxylase"/>
</dbReference>
<dbReference type="RefSeq" id="WP_088564034.1">
    <property type="nucleotide sequence ID" value="NZ_CP020946.1"/>
</dbReference>
<keyword evidence="3 7" id="KW-0479">Metal-binding</keyword>
<dbReference type="AlphaFoldDB" id="A0A1Z3N4S2"/>
<evidence type="ECO:0000259" key="8">
    <source>
        <dbReference type="PROSITE" id="PS51410"/>
    </source>
</evidence>
<dbReference type="GO" id="GO:0005506">
    <property type="term" value="F:iron ion binding"/>
    <property type="evidence" value="ECO:0007669"/>
    <property type="project" value="InterPro"/>
</dbReference>
<evidence type="ECO:0000256" key="6">
    <source>
        <dbReference type="ARBA" id="ARBA00023033"/>
    </source>
</evidence>
<feature type="domain" description="Biopterin-dependent aromatic amino acid hydroxylase family profile" evidence="8">
    <location>
        <begin position="1"/>
        <end position="334"/>
    </location>
</feature>
<evidence type="ECO:0000256" key="5">
    <source>
        <dbReference type="ARBA" id="ARBA00023004"/>
    </source>
</evidence>